<proteinExistence type="predicted"/>
<keyword evidence="3" id="KW-1185">Reference proteome</keyword>
<comment type="caution">
    <text evidence="2">The sequence shown here is derived from an EMBL/GenBank/DDBJ whole genome shotgun (WGS) entry which is preliminary data.</text>
</comment>
<accession>A0A841Q0Q3</accession>
<reference evidence="2 3" key="1">
    <citation type="submission" date="2020-08" db="EMBL/GenBank/DDBJ databases">
        <title>Genomic Encyclopedia of Type Strains, Phase IV (KMG-IV): sequencing the most valuable type-strain genomes for metagenomic binning, comparative biology and taxonomic classification.</title>
        <authorList>
            <person name="Goeker M."/>
        </authorList>
    </citation>
    <scope>NUCLEOTIDE SEQUENCE [LARGE SCALE GENOMIC DNA]</scope>
    <source>
        <strain evidence="2 3">DSM 21769</strain>
    </source>
</reference>
<gene>
    <name evidence="2" type="ORF">HNR44_003390</name>
</gene>
<dbReference type="EMBL" id="JACHHJ010000006">
    <property type="protein sequence ID" value="MBB6451383.1"/>
    <property type="molecule type" value="Genomic_DNA"/>
</dbReference>
<feature type="region of interest" description="Disordered" evidence="1">
    <location>
        <begin position="1"/>
        <end position="26"/>
    </location>
</feature>
<evidence type="ECO:0000313" key="3">
    <source>
        <dbReference type="Proteomes" id="UP000568839"/>
    </source>
</evidence>
<sequence>MKLKRRSSLSNRSAYGRNELVPQKTEAGLGLEEKKALIDFDSKEVSVKRQCQLLSLSTAYYPTTDYQPDQ</sequence>
<dbReference type="AlphaFoldDB" id="A0A841Q0Q3"/>
<protein>
    <submittedName>
        <fullName evidence="2">Uncharacterized protein</fullName>
    </submittedName>
</protein>
<evidence type="ECO:0000313" key="2">
    <source>
        <dbReference type="EMBL" id="MBB6451383.1"/>
    </source>
</evidence>
<organism evidence="2 3">
    <name type="scientific">Geomicrobium halophilum</name>
    <dbReference type="NCBI Taxonomy" id="549000"/>
    <lineage>
        <taxon>Bacteria</taxon>
        <taxon>Bacillati</taxon>
        <taxon>Bacillota</taxon>
        <taxon>Bacilli</taxon>
        <taxon>Bacillales</taxon>
        <taxon>Geomicrobium</taxon>
    </lineage>
</organism>
<dbReference type="Proteomes" id="UP000568839">
    <property type="component" value="Unassembled WGS sequence"/>
</dbReference>
<evidence type="ECO:0000256" key="1">
    <source>
        <dbReference type="SAM" id="MobiDB-lite"/>
    </source>
</evidence>
<name>A0A841Q0Q3_9BACL</name>